<name>A0ABT1H7E0_9NOCA</name>
<feature type="compositionally biased region" description="Low complexity" evidence="1">
    <location>
        <begin position="27"/>
        <end position="40"/>
    </location>
</feature>
<proteinExistence type="predicted"/>
<keyword evidence="2" id="KW-0732">Signal</keyword>
<feature type="chain" id="PRO_5046034727" description="Lipoprotein" evidence="2">
    <location>
        <begin position="25"/>
        <end position="212"/>
    </location>
</feature>
<evidence type="ECO:0000313" key="4">
    <source>
        <dbReference type="Proteomes" id="UP001205740"/>
    </source>
</evidence>
<organism evidence="3 4">
    <name type="scientific">Williamsia serinedens</name>
    <dbReference type="NCBI Taxonomy" id="391736"/>
    <lineage>
        <taxon>Bacteria</taxon>
        <taxon>Bacillati</taxon>
        <taxon>Actinomycetota</taxon>
        <taxon>Actinomycetes</taxon>
        <taxon>Mycobacteriales</taxon>
        <taxon>Nocardiaceae</taxon>
        <taxon>Williamsia</taxon>
    </lineage>
</organism>
<accession>A0ABT1H7E0</accession>
<dbReference type="EMBL" id="JAMTCG010000011">
    <property type="protein sequence ID" value="MCP2163076.1"/>
    <property type="molecule type" value="Genomic_DNA"/>
</dbReference>
<comment type="caution">
    <text evidence="3">The sequence shown here is derived from an EMBL/GenBank/DDBJ whole genome shotgun (WGS) entry which is preliminary data.</text>
</comment>
<evidence type="ECO:0000256" key="2">
    <source>
        <dbReference type="SAM" id="SignalP"/>
    </source>
</evidence>
<evidence type="ECO:0000256" key="1">
    <source>
        <dbReference type="SAM" id="MobiDB-lite"/>
    </source>
</evidence>
<feature type="region of interest" description="Disordered" evidence="1">
    <location>
        <begin position="27"/>
        <end position="66"/>
    </location>
</feature>
<dbReference type="PROSITE" id="PS51257">
    <property type="entry name" value="PROKAR_LIPOPROTEIN"/>
    <property type="match status" value="1"/>
</dbReference>
<dbReference type="RefSeq" id="WP_253656646.1">
    <property type="nucleotide sequence ID" value="NZ_BAAAOE010000002.1"/>
</dbReference>
<feature type="signal peptide" evidence="2">
    <location>
        <begin position="1"/>
        <end position="24"/>
    </location>
</feature>
<protein>
    <recommendedName>
        <fullName evidence="5">Lipoprotein</fullName>
    </recommendedName>
</protein>
<evidence type="ECO:0008006" key="5">
    <source>
        <dbReference type="Google" id="ProtNLM"/>
    </source>
</evidence>
<gene>
    <name evidence="3" type="ORF">LX12_004289</name>
</gene>
<sequence length="212" mass="22033">MIHTLRTTAAAAALAVIAAVTVTACGSDDTATTTPTATQTSIPRAQQWDPTDLPNGDSPTATAPTPATELPAWAADVDRSDPFQVAKTAVQVWYSWDPTTDTGPDDAAARTAPLLTSAFAAQTTSTGSVNGPGAQWLSWSSAGAKLKVSVDVMPTDGAPTTDPSRKYFIFRVTQLPYTSSGAVLDPAPPRLVAVVATEATPDMWEVSSLSER</sequence>
<dbReference type="Proteomes" id="UP001205740">
    <property type="component" value="Unassembled WGS sequence"/>
</dbReference>
<keyword evidence="4" id="KW-1185">Reference proteome</keyword>
<reference evidence="3 4" key="1">
    <citation type="submission" date="2022-06" db="EMBL/GenBank/DDBJ databases">
        <title>Genomic Encyclopedia of Archaeal and Bacterial Type Strains, Phase II (KMG-II): from individual species to whole genera.</title>
        <authorList>
            <person name="Goeker M."/>
        </authorList>
    </citation>
    <scope>NUCLEOTIDE SEQUENCE [LARGE SCALE GENOMIC DNA]</scope>
    <source>
        <strain evidence="3 4">DSM 45037</strain>
    </source>
</reference>
<evidence type="ECO:0000313" key="3">
    <source>
        <dbReference type="EMBL" id="MCP2163076.1"/>
    </source>
</evidence>